<organism evidence="1 2">
    <name type="scientific">Erythroxylum novogranatense</name>
    <dbReference type="NCBI Taxonomy" id="1862640"/>
    <lineage>
        <taxon>Eukaryota</taxon>
        <taxon>Viridiplantae</taxon>
        <taxon>Streptophyta</taxon>
        <taxon>Embryophyta</taxon>
        <taxon>Tracheophyta</taxon>
        <taxon>Spermatophyta</taxon>
        <taxon>Magnoliopsida</taxon>
        <taxon>eudicotyledons</taxon>
        <taxon>Gunneridae</taxon>
        <taxon>Pentapetalae</taxon>
        <taxon>rosids</taxon>
        <taxon>fabids</taxon>
        <taxon>Malpighiales</taxon>
        <taxon>Erythroxylaceae</taxon>
        <taxon>Erythroxylum</taxon>
    </lineage>
</organism>
<protein>
    <submittedName>
        <fullName evidence="1">Uncharacterized protein</fullName>
    </submittedName>
</protein>
<name>A0AAV8S4Q9_9ROSI</name>
<proteinExistence type="predicted"/>
<evidence type="ECO:0000313" key="1">
    <source>
        <dbReference type="EMBL" id="KAJ8747050.1"/>
    </source>
</evidence>
<keyword evidence="2" id="KW-1185">Reference proteome</keyword>
<dbReference type="PANTHER" id="PTHR33527:SF45">
    <property type="entry name" value="RRM DOMAIN-CONTAINING PROTEIN"/>
    <property type="match status" value="1"/>
</dbReference>
<accession>A0AAV8S4Q9</accession>
<comment type="caution">
    <text evidence="1">The sequence shown here is derived from an EMBL/GenBank/DDBJ whole genome shotgun (WGS) entry which is preliminary data.</text>
</comment>
<dbReference type="PANTHER" id="PTHR33527">
    <property type="entry name" value="OS07G0274300 PROTEIN"/>
    <property type="match status" value="1"/>
</dbReference>
<reference evidence="1 2" key="1">
    <citation type="submission" date="2021-09" db="EMBL/GenBank/DDBJ databases">
        <title>Genomic insights and catalytic innovation underlie evolution of tropane alkaloids biosynthesis.</title>
        <authorList>
            <person name="Wang Y.-J."/>
            <person name="Tian T."/>
            <person name="Huang J.-P."/>
            <person name="Huang S.-X."/>
        </authorList>
    </citation>
    <scope>NUCLEOTIDE SEQUENCE [LARGE SCALE GENOMIC DNA]</scope>
    <source>
        <strain evidence="1">KIB-2018</strain>
        <tissue evidence="1">Leaf</tissue>
    </source>
</reference>
<dbReference type="AlphaFoldDB" id="A0AAV8S4Q9"/>
<evidence type="ECO:0000313" key="2">
    <source>
        <dbReference type="Proteomes" id="UP001159364"/>
    </source>
</evidence>
<gene>
    <name evidence="1" type="ORF">K2173_011345</name>
</gene>
<dbReference type="EMBL" id="JAIWQS010000247">
    <property type="protein sequence ID" value="KAJ8747050.1"/>
    <property type="molecule type" value="Genomic_DNA"/>
</dbReference>
<sequence>MGISNFYKRVCYFMFKDILEERNIKLEDQQGEGIVQASCSKVGGTETVESSGPSVPFKLNPFAKEWNPLKDRANESDRCLFLTFSNGYPLNESQIVNFFTQKFGACIERVYVHWENRTDEKMPPLFGKVVFDASYVPASILKGEKEAKFMVEGKPLWCKEFVQKKKKRERN</sequence>
<dbReference type="Proteomes" id="UP001159364">
    <property type="component" value="Unassembled WGS sequence"/>
</dbReference>